<evidence type="ECO:0000313" key="10">
    <source>
        <dbReference type="EMBL" id="KAB5553839.1"/>
    </source>
</evidence>
<dbReference type="PROSITE" id="PS50157">
    <property type="entry name" value="ZINC_FINGER_C2H2_2"/>
    <property type="match status" value="2"/>
</dbReference>
<dbReference type="EMBL" id="VFJC01000014">
    <property type="protein sequence ID" value="KAB5553839.1"/>
    <property type="molecule type" value="Genomic_DNA"/>
</dbReference>
<reference evidence="10 11" key="1">
    <citation type="submission" date="2019-06" db="EMBL/GenBank/DDBJ databases">
        <title>A chromosome-scale genome assembly of the striped catfish, Pangasianodon hypophthalmus.</title>
        <authorList>
            <person name="Wen M."/>
            <person name="Zahm M."/>
            <person name="Roques C."/>
            <person name="Cabau C."/>
            <person name="Klopp C."/>
            <person name="Donnadieu C."/>
            <person name="Jouanno E."/>
            <person name="Avarre J.-C."/>
            <person name="Campet M."/>
            <person name="Ha T.T.T."/>
            <person name="Dugue R."/>
            <person name="Lampietro C."/>
            <person name="Louis A."/>
            <person name="Herpin A."/>
            <person name="Echchiki A."/>
            <person name="Berthelot C."/>
            <person name="Parey E."/>
            <person name="Roest-Crollius H."/>
            <person name="Braasch I."/>
            <person name="Postlethwait J."/>
            <person name="Bobe J."/>
            <person name="Montfort J."/>
            <person name="Bouchez O."/>
            <person name="Begum T."/>
            <person name="Schartl M."/>
            <person name="Guiguen Y."/>
        </authorList>
    </citation>
    <scope>NUCLEOTIDE SEQUENCE [LARGE SCALE GENOMIC DNA]</scope>
    <source>
        <strain evidence="10 11">Indonesia</strain>
        <tissue evidence="10">Blood</tissue>
    </source>
</reference>
<organism evidence="10 11">
    <name type="scientific">Pangasianodon hypophthalmus</name>
    <name type="common">Striped catfish</name>
    <name type="synonym">Helicophagus hypophthalmus</name>
    <dbReference type="NCBI Taxonomy" id="310915"/>
    <lineage>
        <taxon>Eukaryota</taxon>
        <taxon>Metazoa</taxon>
        <taxon>Chordata</taxon>
        <taxon>Craniata</taxon>
        <taxon>Vertebrata</taxon>
        <taxon>Euteleostomi</taxon>
        <taxon>Actinopterygii</taxon>
        <taxon>Neopterygii</taxon>
        <taxon>Teleostei</taxon>
        <taxon>Ostariophysi</taxon>
        <taxon>Siluriformes</taxon>
        <taxon>Pangasiidae</taxon>
        <taxon>Pangasianodon</taxon>
    </lineage>
</organism>
<dbReference type="PROSITE" id="PS00028">
    <property type="entry name" value="ZINC_FINGER_C2H2_1"/>
    <property type="match status" value="2"/>
</dbReference>
<dbReference type="GO" id="GO:0000981">
    <property type="term" value="F:DNA-binding transcription factor activity, RNA polymerase II-specific"/>
    <property type="evidence" value="ECO:0007669"/>
    <property type="project" value="TreeGrafter"/>
</dbReference>
<evidence type="ECO:0000256" key="1">
    <source>
        <dbReference type="ARBA" id="ARBA00004123"/>
    </source>
</evidence>
<evidence type="ECO:0000313" key="11">
    <source>
        <dbReference type="Proteomes" id="UP000327468"/>
    </source>
</evidence>
<dbReference type="GO" id="GO:0005634">
    <property type="term" value="C:nucleus"/>
    <property type="evidence" value="ECO:0007669"/>
    <property type="project" value="UniProtKB-SubCell"/>
</dbReference>
<dbReference type="SMART" id="SM00355">
    <property type="entry name" value="ZnF_C2H2"/>
    <property type="match status" value="2"/>
</dbReference>
<keyword evidence="11" id="KW-1185">Reference proteome</keyword>
<accession>A0A5N5MFP4</accession>
<keyword evidence="3" id="KW-0677">Repeat</keyword>
<dbReference type="InterPro" id="IPR036236">
    <property type="entry name" value="Znf_C2H2_sf"/>
</dbReference>
<evidence type="ECO:0000256" key="6">
    <source>
        <dbReference type="ARBA" id="ARBA00023242"/>
    </source>
</evidence>
<evidence type="ECO:0000256" key="4">
    <source>
        <dbReference type="ARBA" id="ARBA00022771"/>
    </source>
</evidence>
<gene>
    <name evidence="10" type="ORF">PHYPO_G00043310</name>
</gene>
<dbReference type="PANTHER" id="PTHR24394">
    <property type="entry name" value="ZINC FINGER PROTEIN"/>
    <property type="match status" value="1"/>
</dbReference>
<comment type="subcellular location">
    <subcellularLocation>
        <location evidence="1">Nucleus</location>
    </subcellularLocation>
</comment>
<dbReference type="GO" id="GO:0008270">
    <property type="term" value="F:zinc ion binding"/>
    <property type="evidence" value="ECO:0007669"/>
    <property type="project" value="UniProtKB-KW"/>
</dbReference>
<comment type="caution">
    <text evidence="10">The sequence shown here is derived from an EMBL/GenBank/DDBJ whole genome shotgun (WGS) entry which is preliminary data.</text>
</comment>
<evidence type="ECO:0000256" key="2">
    <source>
        <dbReference type="ARBA" id="ARBA00022723"/>
    </source>
</evidence>
<sequence>MSHSSKLHVCQYCTATFCSPYHLRRHEYTHTDERPYWCSQCNIGFIQKYRYRNHRMTHHGERQSSKYKDPSKRCKKQSHCGEKPVEIELHQQQLDDSTAATSELSSNAEERPDLTDGDTGSLRKIHNE</sequence>
<feature type="compositionally biased region" description="Polar residues" evidence="8">
    <location>
        <begin position="90"/>
        <end position="107"/>
    </location>
</feature>
<dbReference type="PANTHER" id="PTHR24394:SF44">
    <property type="entry name" value="ZINC FINGER PROTEIN 271-LIKE"/>
    <property type="match status" value="1"/>
</dbReference>
<feature type="domain" description="C2H2-type" evidence="9">
    <location>
        <begin position="36"/>
        <end position="63"/>
    </location>
</feature>
<dbReference type="SUPFAM" id="SSF57667">
    <property type="entry name" value="beta-beta-alpha zinc fingers"/>
    <property type="match status" value="1"/>
</dbReference>
<evidence type="ECO:0000256" key="5">
    <source>
        <dbReference type="ARBA" id="ARBA00022833"/>
    </source>
</evidence>
<evidence type="ECO:0000256" key="7">
    <source>
        <dbReference type="PROSITE-ProRule" id="PRU00042"/>
    </source>
</evidence>
<dbReference type="Gene3D" id="3.30.160.60">
    <property type="entry name" value="Classic Zinc Finger"/>
    <property type="match status" value="2"/>
</dbReference>
<feature type="domain" description="C2H2-type" evidence="9">
    <location>
        <begin position="8"/>
        <end position="35"/>
    </location>
</feature>
<evidence type="ECO:0000259" key="9">
    <source>
        <dbReference type="PROSITE" id="PS50157"/>
    </source>
</evidence>
<feature type="compositionally biased region" description="Basic and acidic residues" evidence="8">
    <location>
        <begin position="58"/>
        <end position="72"/>
    </location>
</feature>
<evidence type="ECO:0000256" key="3">
    <source>
        <dbReference type="ARBA" id="ARBA00022737"/>
    </source>
</evidence>
<feature type="region of interest" description="Disordered" evidence="8">
    <location>
        <begin position="56"/>
        <end position="128"/>
    </location>
</feature>
<dbReference type="AlphaFoldDB" id="A0A5N5MFP4"/>
<dbReference type="InterPro" id="IPR013087">
    <property type="entry name" value="Znf_C2H2_type"/>
</dbReference>
<keyword evidence="5" id="KW-0862">Zinc</keyword>
<keyword evidence="4 7" id="KW-0863">Zinc-finger</keyword>
<keyword evidence="2" id="KW-0479">Metal-binding</keyword>
<protein>
    <recommendedName>
        <fullName evidence="9">C2H2-type domain-containing protein</fullName>
    </recommendedName>
</protein>
<evidence type="ECO:0000256" key="8">
    <source>
        <dbReference type="SAM" id="MobiDB-lite"/>
    </source>
</evidence>
<dbReference type="Proteomes" id="UP000327468">
    <property type="component" value="Chromosome 13"/>
</dbReference>
<proteinExistence type="predicted"/>
<feature type="compositionally biased region" description="Basic and acidic residues" evidence="8">
    <location>
        <begin position="79"/>
        <end position="89"/>
    </location>
</feature>
<name>A0A5N5MFP4_PANHP</name>
<keyword evidence="6" id="KW-0539">Nucleus</keyword>
<dbReference type="FunFam" id="3.30.160.60:FF:000446">
    <property type="entry name" value="Zinc finger protein"/>
    <property type="match status" value="1"/>
</dbReference>